<sequence length="73" mass="8847">MNNETPCFDCLRLNTISNARACKHDTQYSFSRRMKLTREQAPDARVLIEVRRRHTRIEHEEESFLSRRLARER</sequence>
<organism evidence="1 2">
    <name type="scientific">Pleurodeles waltl</name>
    <name type="common">Iberian ribbed newt</name>
    <dbReference type="NCBI Taxonomy" id="8319"/>
    <lineage>
        <taxon>Eukaryota</taxon>
        <taxon>Metazoa</taxon>
        <taxon>Chordata</taxon>
        <taxon>Craniata</taxon>
        <taxon>Vertebrata</taxon>
        <taxon>Euteleostomi</taxon>
        <taxon>Amphibia</taxon>
        <taxon>Batrachia</taxon>
        <taxon>Caudata</taxon>
        <taxon>Salamandroidea</taxon>
        <taxon>Salamandridae</taxon>
        <taxon>Pleurodelinae</taxon>
        <taxon>Pleurodeles</taxon>
    </lineage>
</organism>
<evidence type="ECO:0000313" key="1">
    <source>
        <dbReference type="EMBL" id="KAJ1151457.1"/>
    </source>
</evidence>
<accession>A0AAV7RIK1</accession>
<reference evidence="1" key="1">
    <citation type="journal article" date="2022" name="bioRxiv">
        <title>Sequencing and chromosome-scale assembly of the giantPleurodeles waltlgenome.</title>
        <authorList>
            <person name="Brown T."/>
            <person name="Elewa A."/>
            <person name="Iarovenko S."/>
            <person name="Subramanian E."/>
            <person name="Araus A.J."/>
            <person name="Petzold A."/>
            <person name="Susuki M."/>
            <person name="Suzuki K.-i.T."/>
            <person name="Hayashi T."/>
            <person name="Toyoda A."/>
            <person name="Oliveira C."/>
            <person name="Osipova E."/>
            <person name="Leigh N.D."/>
            <person name="Simon A."/>
            <person name="Yun M.H."/>
        </authorList>
    </citation>
    <scope>NUCLEOTIDE SEQUENCE</scope>
    <source>
        <strain evidence="1">20211129_DDA</strain>
        <tissue evidence="1">Liver</tissue>
    </source>
</reference>
<keyword evidence="2" id="KW-1185">Reference proteome</keyword>
<gene>
    <name evidence="1" type="ORF">NDU88_004237</name>
</gene>
<dbReference type="AlphaFoldDB" id="A0AAV7RIK1"/>
<dbReference type="Proteomes" id="UP001066276">
    <property type="component" value="Chromosome 5"/>
</dbReference>
<name>A0AAV7RIK1_PLEWA</name>
<comment type="caution">
    <text evidence="1">The sequence shown here is derived from an EMBL/GenBank/DDBJ whole genome shotgun (WGS) entry which is preliminary data.</text>
</comment>
<protein>
    <submittedName>
        <fullName evidence="1">Uncharacterized protein</fullName>
    </submittedName>
</protein>
<proteinExistence type="predicted"/>
<dbReference type="EMBL" id="JANPWB010000009">
    <property type="protein sequence ID" value="KAJ1151457.1"/>
    <property type="molecule type" value="Genomic_DNA"/>
</dbReference>
<evidence type="ECO:0000313" key="2">
    <source>
        <dbReference type="Proteomes" id="UP001066276"/>
    </source>
</evidence>